<dbReference type="GO" id="GO:0015036">
    <property type="term" value="F:disulfide oxidoreductase activity"/>
    <property type="evidence" value="ECO:0007669"/>
    <property type="project" value="UniProtKB-ARBA"/>
</dbReference>
<evidence type="ECO:0000256" key="5">
    <source>
        <dbReference type="SAM" id="SignalP"/>
    </source>
</evidence>
<evidence type="ECO:0000256" key="1">
    <source>
        <dbReference type="ARBA" id="ARBA00022729"/>
    </source>
</evidence>
<name>A0A934SFT9_9RHOB</name>
<dbReference type="PROSITE" id="PS51352">
    <property type="entry name" value="THIOREDOXIN_2"/>
    <property type="match status" value="1"/>
</dbReference>
<evidence type="ECO:0000259" key="6">
    <source>
        <dbReference type="PROSITE" id="PS51352"/>
    </source>
</evidence>
<dbReference type="InterPro" id="IPR013766">
    <property type="entry name" value="Thioredoxin_domain"/>
</dbReference>
<evidence type="ECO:0000313" key="8">
    <source>
        <dbReference type="Proteomes" id="UP000640485"/>
    </source>
</evidence>
<dbReference type="InterPro" id="IPR036249">
    <property type="entry name" value="Thioredoxin-like_sf"/>
</dbReference>
<dbReference type="SUPFAM" id="SSF52833">
    <property type="entry name" value="Thioredoxin-like"/>
    <property type="match status" value="1"/>
</dbReference>
<dbReference type="PANTHER" id="PTHR13887">
    <property type="entry name" value="GLUTATHIONE S-TRANSFERASE KAPPA"/>
    <property type="match status" value="1"/>
</dbReference>
<dbReference type="PROSITE" id="PS00194">
    <property type="entry name" value="THIOREDOXIN_1"/>
    <property type="match status" value="1"/>
</dbReference>
<dbReference type="InterPro" id="IPR001853">
    <property type="entry name" value="DSBA-like_thioredoxin_dom"/>
</dbReference>
<dbReference type="AlphaFoldDB" id="A0A934SFT9"/>
<dbReference type="InterPro" id="IPR017937">
    <property type="entry name" value="Thioredoxin_CS"/>
</dbReference>
<sequence>MPTRRLILASGAAFGTMAALPALAQNADRPNPMPDVLREALERDPTSPVLGNPEGNITLVEFFDYNCPHCRKMVNVVQQIVSSDPELRVVYREWPVFGPGSEFAAQASLASLNQGKYWQFHQGLLLMRDRAEEPSVMRIARRVGLDEAKLRADMQAQNVTDHIANSAELADHMGLMGTPTFMCGDEAVFGEMSLKELRELVERGRKTLGVA</sequence>
<dbReference type="Gene3D" id="3.40.30.10">
    <property type="entry name" value="Glutaredoxin"/>
    <property type="match status" value="1"/>
</dbReference>
<comment type="caution">
    <text evidence="7">The sequence shown here is derived from an EMBL/GenBank/DDBJ whole genome shotgun (WGS) entry which is preliminary data.</text>
</comment>
<protein>
    <submittedName>
        <fullName evidence="7">DsbA family protein</fullName>
    </submittedName>
</protein>
<reference evidence="7" key="1">
    <citation type="submission" date="2021-01" db="EMBL/GenBank/DDBJ databases">
        <title>Paracoccus amoyensis sp. nov., isolated from the surface seawater along the coast of Xiamen Island, China.</title>
        <authorList>
            <person name="Lyu L."/>
        </authorList>
    </citation>
    <scope>NUCLEOTIDE SEQUENCE</scope>
    <source>
        <strain evidence="7">MJ17</strain>
    </source>
</reference>
<feature type="domain" description="Thioredoxin" evidence="6">
    <location>
        <begin position="27"/>
        <end position="206"/>
    </location>
</feature>
<dbReference type="Proteomes" id="UP000640485">
    <property type="component" value="Unassembled WGS sequence"/>
</dbReference>
<keyword evidence="2" id="KW-0560">Oxidoreductase</keyword>
<evidence type="ECO:0000313" key="7">
    <source>
        <dbReference type="EMBL" id="MBK4216221.1"/>
    </source>
</evidence>
<organism evidence="7 8">
    <name type="scientific">Paracoccus caeni</name>
    <dbReference type="NCBI Taxonomy" id="657651"/>
    <lineage>
        <taxon>Bacteria</taxon>
        <taxon>Pseudomonadati</taxon>
        <taxon>Pseudomonadota</taxon>
        <taxon>Alphaproteobacteria</taxon>
        <taxon>Rhodobacterales</taxon>
        <taxon>Paracoccaceae</taxon>
        <taxon>Paracoccus</taxon>
    </lineage>
</organism>
<evidence type="ECO:0000256" key="2">
    <source>
        <dbReference type="ARBA" id="ARBA00023002"/>
    </source>
</evidence>
<dbReference type="Pfam" id="PF01323">
    <property type="entry name" value="DSBA"/>
    <property type="match status" value="1"/>
</dbReference>
<feature type="chain" id="PRO_5037428067" evidence="5">
    <location>
        <begin position="25"/>
        <end position="211"/>
    </location>
</feature>
<keyword evidence="4" id="KW-0676">Redox-active center</keyword>
<keyword evidence="3" id="KW-1015">Disulfide bond</keyword>
<dbReference type="RefSeq" id="WP_200685922.1">
    <property type="nucleotide sequence ID" value="NZ_JAEPRQ010000003.1"/>
</dbReference>
<accession>A0A934SFT9</accession>
<evidence type="ECO:0000256" key="3">
    <source>
        <dbReference type="ARBA" id="ARBA00023157"/>
    </source>
</evidence>
<feature type="signal peptide" evidence="5">
    <location>
        <begin position="1"/>
        <end position="24"/>
    </location>
</feature>
<evidence type="ECO:0000256" key="4">
    <source>
        <dbReference type="ARBA" id="ARBA00023284"/>
    </source>
</evidence>
<gene>
    <name evidence="7" type="ORF">JJJ17_09820</name>
</gene>
<dbReference type="PANTHER" id="PTHR13887:SF14">
    <property type="entry name" value="DISULFIDE BOND FORMATION PROTEIN D"/>
    <property type="match status" value="1"/>
</dbReference>
<proteinExistence type="predicted"/>
<keyword evidence="8" id="KW-1185">Reference proteome</keyword>
<dbReference type="CDD" id="cd03023">
    <property type="entry name" value="DsbA_Com1_like"/>
    <property type="match status" value="1"/>
</dbReference>
<keyword evidence="1 5" id="KW-0732">Signal</keyword>
<dbReference type="EMBL" id="JAEPRQ010000003">
    <property type="protein sequence ID" value="MBK4216221.1"/>
    <property type="molecule type" value="Genomic_DNA"/>
</dbReference>